<dbReference type="EMBL" id="CP028339">
    <property type="protein sequence ID" value="AVR89807.1"/>
    <property type="molecule type" value="Genomic_DNA"/>
</dbReference>
<gene>
    <name evidence="1" type="ORF">Tharo_2926</name>
</gene>
<protein>
    <recommendedName>
        <fullName evidence="3">ABM domain-containing protein</fullName>
    </recommendedName>
</protein>
<name>A0A2R4BR43_THAAR</name>
<dbReference type="InterPro" id="IPR011008">
    <property type="entry name" value="Dimeric_a/b-barrel"/>
</dbReference>
<reference evidence="1 2" key="1">
    <citation type="submission" date="2018-03" db="EMBL/GenBank/DDBJ databases">
        <title>Complete genome sequence of Thauera aromatica, a model organism for studying aromatic compound degradation under denitrifying conditions.</title>
        <authorList>
            <person name="Lo H.-Y."/>
            <person name="Goris T."/>
            <person name="Boll M."/>
            <person name="Mueller J.A."/>
        </authorList>
    </citation>
    <scope>NUCLEOTIDE SEQUENCE [LARGE SCALE GENOMIC DNA]</scope>
    <source>
        <strain evidence="1 2">K172</strain>
    </source>
</reference>
<organism evidence="1 2">
    <name type="scientific">Thauera aromatica K172</name>
    <dbReference type="NCBI Taxonomy" id="44139"/>
    <lineage>
        <taxon>Bacteria</taxon>
        <taxon>Pseudomonadati</taxon>
        <taxon>Pseudomonadota</taxon>
        <taxon>Betaproteobacteria</taxon>
        <taxon>Rhodocyclales</taxon>
        <taxon>Zoogloeaceae</taxon>
        <taxon>Thauera</taxon>
    </lineage>
</organism>
<evidence type="ECO:0000313" key="1">
    <source>
        <dbReference type="EMBL" id="AVR89807.1"/>
    </source>
</evidence>
<dbReference type="KEGG" id="tak:Tharo_2926"/>
<dbReference type="Proteomes" id="UP000241885">
    <property type="component" value="Chromosome"/>
</dbReference>
<accession>A0A2R4BR43</accession>
<dbReference type="Gene3D" id="3.30.70.100">
    <property type="match status" value="1"/>
</dbReference>
<evidence type="ECO:0008006" key="3">
    <source>
        <dbReference type="Google" id="ProtNLM"/>
    </source>
</evidence>
<sequence length="92" mass="10374">MARGEILEKFKSARNKFIDAEGLLKKYFCYDASDGSGTSVYIWENLSCAKAFFTPAMLQAFEQTFGCRPTLRHVDTLMTIDNVADEVSVFDT</sequence>
<dbReference type="SUPFAM" id="SSF54909">
    <property type="entry name" value="Dimeric alpha+beta barrel"/>
    <property type="match status" value="1"/>
</dbReference>
<keyword evidence="2" id="KW-1185">Reference proteome</keyword>
<dbReference type="AlphaFoldDB" id="A0A2R4BR43"/>
<evidence type="ECO:0000313" key="2">
    <source>
        <dbReference type="Proteomes" id="UP000241885"/>
    </source>
</evidence>
<proteinExistence type="predicted"/>